<evidence type="ECO:0000256" key="1">
    <source>
        <dbReference type="SAM" id="MobiDB-lite"/>
    </source>
</evidence>
<dbReference type="RefSeq" id="WP_007011288.1">
    <property type="nucleotide sequence ID" value="NZ_AGFM01000007.1"/>
</dbReference>
<dbReference type="AlphaFoldDB" id="G6E7Q0"/>
<organism evidence="4 5">
    <name type="scientific">Novosphingobium pentaromativorans US6-1</name>
    <dbReference type="NCBI Taxonomy" id="1088721"/>
    <lineage>
        <taxon>Bacteria</taxon>
        <taxon>Pseudomonadati</taxon>
        <taxon>Pseudomonadota</taxon>
        <taxon>Alphaproteobacteria</taxon>
        <taxon>Sphingomonadales</taxon>
        <taxon>Sphingomonadaceae</taxon>
        <taxon>Novosphingobium</taxon>
    </lineage>
</organism>
<comment type="caution">
    <text evidence="4">The sequence shown here is derived from an EMBL/GenBank/DDBJ whole genome shotgun (WGS) entry which is preliminary data.</text>
</comment>
<dbReference type="Pfam" id="PF13400">
    <property type="entry name" value="Tad"/>
    <property type="match status" value="1"/>
</dbReference>
<evidence type="ECO:0000313" key="5">
    <source>
        <dbReference type="Proteomes" id="UP000004030"/>
    </source>
</evidence>
<keyword evidence="2" id="KW-0812">Transmembrane</keyword>
<evidence type="ECO:0000256" key="2">
    <source>
        <dbReference type="SAM" id="Phobius"/>
    </source>
</evidence>
<evidence type="ECO:0000259" key="3">
    <source>
        <dbReference type="PROSITE" id="PS50234"/>
    </source>
</evidence>
<proteinExistence type="predicted"/>
<dbReference type="InterPro" id="IPR036465">
    <property type="entry name" value="vWFA_dom_sf"/>
</dbReference>
<dbReference type="Gene3D" id="3.40.50.410">
    <property type="entry name" value="von Willebrand factor, type A domain"/>
    <property type="match status" value="2"/>
</dbReference>
<feature type="domain" description="VWFA" evidence="3">
    <location>
        <begin position="146"/>
        <end position="205"/>
    </location>
</feature>
<dbReference type="InterPro" id="IPR028087">
    <property type="entry name" value="Tad_N"/>
</dbReference>
<sequence length="640" mass="69541">MRDLRALLAQFVREREGNVLPLAAIGMLVAAAVVGSGIDLSRAYKVENRLQSACDAGVLAGRRTVTTNGFDAASQSAAKAFFAANFDDGRQETHSTAFTVTADEKANTVTGKATTVLDTLIMRIFGYNDFTLSVTCGSSMGVGNADIMMVLDTTGSMNSSLSYSQTRIMALRDAMKNFYDTLANATSGTNARIRYGFVPYSSSVNVGRLLYDEDPSYLVDTRAYQSRQAYFIDYTSATKSAGTPSYQNYSGAGWYLLSNTSYSNNKCGYQVPSNDAGYSDYGSPSSSTSKSGSGSSLTITKTTTQGQRKASYQCSRSSHGYSYYIWVYYDTRDKVTSDTYSNAEVVTKPTANSDFYYWEYKPVSYSTSQYKAFSPVTTYTGESGATVSSTWAGCIEERSTTASSSFSYSSSNGYSPSGALDIDIDTAPSSADSTKWAPMWPEVAYRRFNQYGYRTTATSDSGRSASSYCPAKAQLLTGMSEGTFDSYADSLSAEGSTYLDIGMIWGGRMLSPDGIFADNVNTEPSNGGEVSRHIVFMTDGVMEPNYDIQQAWGMEYWDRRVTSDGYSDDTARHTSRFLAVCNAIKDKGIRIWVVAFTSGLSDDLKTCASDNSSFTANSSAELNTAFQEIAKQVGELRIVE</sequence>
<dbReference type="Proteomes" id="UP000004030">
    <property type="component" value="Unassembled WGS sequence"/>
</dbReference>
<keyword evidence="5" id="KW-1185">Reference proteome</keyword>
<dbReference type="SUPFAM" id="SSF53300">
    <property type="entry name" value="vWA-like"/>
    <property type="match status" value="1"/>
</dbReference>
<gene>
    <name evidence="4" type="ORF">NSU_0371</name>
</gene>
<keyword evidence="2" id="KW-0472">Membrane</keyword>
<dbReference type="EMBL" id="AGFM01000007">
    <property type="protein sequence ID" value="EHJ62543.1"/>
    <property type="molecule type" value="Genomic_DNA"/>
</dbReference>
<dbReference type="PATRIC" id="fig|1088721.3.peg.366"/>
<dbReference type="PROSITE" id="PS50234">
    <property type="entry name" value="VWFA"/>
    <property type="match status" value="1"/>
</dbReference>
<feature type="region of interest" description="Disordered" evidence="1">
    <location>
        <begin position="279"/>
        <end position="302"/>
    </location>
</feature>
<feature type="transmembrane region" description="Helical" evidence="2">
    <location>
        <begin position="20"/>
        <end position="38"/>
    </location>
</feature>
<reference evidence="4 5" key="1">
    <citation type="journal article" date="2012" name="J. Bacteriol.">
        <title>Genome sequence of benzo(a)pyrene-degrading bacterium Novosphingobium pentaromativorans US6-1.</title>
        <authorList>
            <person name="Luo Y.R."/>
            <person name="Kang S.G."/>
            <person name="Kim S.J."/>
            <person name="Kim M.R."/>
            <person name="Li N."/>
            <person name="Lee J.H."/>
            <person name="Kwon K.K."/>
        </authorList>
    </citation>
    <scope>NUCLEOTIDE SEQUENCE [LARGE SCALE GENOMIC DNA]</scope>
    <source>
        <strain evidence="4 5">US6-1</strain>
    </source>
</reference>
<keyword evidence="2" id="KW-1133">Transmembrane helix</keyword>
<evidence type="ECO:0000313" key="4">
    <source>
        <dbReference type="EMBL" id="EHJ62543.1"/>
    </source>
</evidence>
<protein>
    <recommendedName>
        <fullName evidence="3">VWFA domain-containing protein</fullName>
    </recommendedName>
</protein>
<dbReference type="KEGG" id="npn:JI59_18230"/>
<dbReference type="InterPro" id="IPR002035">
    <property type="entry name" value="VWF_A"/>
</dbReference>
<name>G6E7Q0_9SPHN</name>
<dbReference type="eggNOG" id="COG4961">
    <property type="taxonomic scope" value="Bacteria"/>
</dbReference>
<dbReference type="OrthoDB" id="7522752at2"/>
<accession>G6E7Q0</accession>
<dbReference type="STRING" id="1088721.JI59_18230"/>